<name>A0A8H7CIM2_9AGAR</name>
<reference evidence="1" key="1">
    <citation type="submission" date="2020-05" db="EMBL/GenBank/DDBJ databases">
        <title>Mycena genomes resolve the evolution of fungal bioluminescence.</title>
        <authorList>
            <person name="Tsai I.J."/>
        </authorList>
    </citation>
    <scope>NUCLEOTIDE SEQUENCE</scope>
    <source>
        <strain evidence="1">160909Yilan</strain>
    </source>
</reference>
<organism evidence="1 2">
    <name type="scientific">Mycena sanguinolenta</name>
    <dbReference type="NCBI Taxonomy" id="230812"/>
    <lineage>
        <taxon>Eukaryota</taxon>
        <taxon>Fungi</taxon>
        <taxon>Dikarya</taxon>
        <taxon>Basidiomycota</taxon>
        <taxon>Agaricomycotina</taxon>
        <taxon>Agaricomycetes</taxon>
        <taxon>Agaricomycetidae</taxon>
        <taxon>Agaricales</taxon>
        <taxon>Marasmiineae</taxon>
        <taxon>Mycenaceae</taxon>
        <taxon>Mycena</taxon>
    </lineage>
</organism>
<keyword evidence="2" id="KW-1185">Reference proteome</keyword>
<evidence type="ECO:0000313" key="1">
    <source>
        <dbReference type="EMBL" id="KAF7338845.1"/>
    </source>
</evidence>
<dbReference type="AlphaFoldDB" id="A0A8H7CIM2"/>
<proteinExistence type="predicted"/>
<dbReference type="EMBL" id="JACAZH010000032">
    <property type="protein sequence ID" value="KAF7338845.1"/>
    <property type="molecule type" value="Genomic_DNA"/>
</dbReference>
<dbReference type="OrthoDB" id="10481342at2759"/>
<comment type="caution">
    <text evidence="1">The sequence shown here is derived from an EMBL/GenBank/DDBJ whole genome shotgun (WGS) entry which is preliminary data.</text>
</comment>
<protein>
    <recommendedName>
        <fullName evidence="3">F-box domain-containing protein</fullName>
    </recommendedName>
</protein>
<evidence type="ECO:0008006" key="3">
    <source>
        <dbReference type="Google" id="ProtNLM"/>
    </source>
</evidence>
<sequence length="418" mass="47104">MPTISRVFSDGRDTFPMEVWTTIFLQLDDDGLFQVAGVCHPFNELAMFILFLANGVTRAALAAGHVVVPGRLLPALLRARFIPPLKFVTVAMEQVTTDSKFSVQLCILSALIARSPELLDVELRFPASKRGEEIFSTSRAICALTAHMPDVTLATQHGFSRCPKSRLHRYFFAMEDRYLPKPPPRAWIMSSQASTRLHCMVDKPSSFMTIFVNEHEISGLGETEDHWVADFYRATYTVFLSWTVPSRPRPAKNDFLFQLPTALPMLTGLRTINMSLRLMLAFLDATQDIPIRSISFVVPHADENGMTEFEDVLRKISQRTTPIMLALDIESPYDNKLFTEGDLTVPRSLYCVDVLDVTHKHLEDCAALLPWLAELPALDAVGFTAEHAGDLNVSDFEETVKSIFTFPEVQVQVYKVKW</sequence>
<accession>A0A8H7CIM2</accession>
<evidence type="ECO:0000313" key="2">
    <source>
        <dbReference type="Proteomes" id="UP000623467"/>
    </source>
</evidence>
<gene>
    <name evidence="1" type="ORF">MSAN_02207400</name>
</gene>
<dbReference type="Proteomes" id="UP000623467">
    <property type="component" value="Unassembled WGS sequence"/>
</dbReference>